<dbReference type="InterPro" id="IPR013320">
    <property type="entry name" value="ConA-like_dom_sf"/>
</dbReference>
<dbReference type="PROSITE" id="PS51763">
    <property type="entry name" value="CBM10"/>
    <property type="match status" value="2"/>
</dbReference>
<sequence length="789" mass="88590">MKYYKLFLNIFIILFVGTAVAQTTVRNPIIWADVPDDDIIRVDDTYYMVSTTMFFSPGAPIMKSKDLFSWEICNYVYDILADGDVQTLKNGKHDYSHGQWAASLRYHEGTFYVFFGSYGTNKSYIFKTKDIEKGTWTRNEIFGMYHDASILFDDDGRKYLVYGGSGEIKIKEFNNEMTDFKRGGADKVLFRTGLSGLAGEGSHIQKLGRIEICYRSRDLLGNYENKIVLDSGLGSYGSGVAQGGIVDTPDGKWYGLLFQDHGSVGRIPVLVPVNWQNDWPIMGVNGKAPLTFQIEGNFKGTQLAKSDDFDYSSNRLSLEWQWNHNPDNTAWSVTDRPGWLRLKNKYIAPELLKARNTLTMRTEGPACSGVVKLDTSNMKVGDYAGLSAFQYNYGNVGVYVADNGERRIYMASNGGYNGNADVTNSRNNIVQEVKLNGKEIYLKTDFRFSTVKSDGSASNNIDKVNFYYSLDGNQWNKIGKEIGMTYDLKLFTGYRNALFSYPTKNTGGYADFDYFEYQREEWNSPNFAEEEKEDPNGYLFHNTFERGIDGWSSRGSAQVSFNKNTAYDGNGSIYCSERGANWSGASRNLSPNVFKPGNAYSFSVVVKYEEGPASQIFYLTLQYDDGSGETQYEKVSIVEVAKGQWTQLYNTNYKIPDRACNMLFYVETEKGEDSFYVDEAIGAPAGTAIDGPKSSLTPSNNSSLECFSTKLGYPCCQQTKDVVYEDNDGQWGVENNDWCGITKESASSATCWSTGLGYPCCSLTNTDVYYIDESGNWGIENDDWCGISN</sequence>
<keyword evidence="4" id="KW-0378">Hydrolase</keyword>
<dbReference type="Pfam" id="PF17851">
    <property type="entry name" value="GH43_C2"/>
    <property type="match status" value="1"/>
</dbReference>
<keyword evidence="9" id="KW-1185">Reference proteome</keyword>
<comment type="similarity">
    <text evidence="1">Belongs to the glycosyl hydrolase 43 family.</text>
</comment>
<evidence type="ECO:0000256" key="3">
    <source>
        <dbReference type="ARBA" id="ARBA00022737"/>
    </source>
</evidence>
<dbReference type="CDD" id="cd09001">
    <property type="entry name" value="GH43_FsAxh1-like"/>
    <property type="match status" value="1"/>
</dbReference>
<dbReference type="PANTHER" id="PTHR42812:SF15">
    <property type="entry name" value="HYDROLASE, PUTATIVE (AFU_ORTHOLOGUE AFUA_2G00930)-RELATED"/>
    <property type="match status" value="1"/>
</dbReference>
<dbReference type="Pfam" id="PF04616">
    <property type="entry name" value="Glyco_hydro_43"/>
    <property type="match status" value="1"/>
</dbReference>
<dbReference type="Gene3D" id="2.60.120.260">
    <property type="entry name" value="Galactose-binding domain-like"/>
    <property type="match status" value="1"/>
</dbReference>
<keyword evidence="3" id="KW-0677">Repeat</keyword>
<evidence type="ECO:0000256" key="1">
    <source>
        <dbReference type="ARBA" id="ARBA00009865"/>
    </source>
</evidence>
<dbReference type="Proteomes" id="UP000193920">
    <property type="component" value="Unassembled WGS sequence"/>
</dbReference>
<evidence type="ECO:0000313" key="8">
    <source>
        <dbReference type="EMBL" id="ORY49229.1"/>
    </source>
</evidence>
<keyword evidence="5" id="KW-0326">Glycosidase</keyword>
<dbReference type="EMBL" id="MCOG01000100">
    <property type="protein sequence ID" value="ORY49229.1"/>
    <property type="molecule type" value="Genomic_DNA"/>
</dbReference>
<proteinExistence type="inferred from homology"/>
<dbReference type="InterPro" id="IPR041542">
    <property type="entry name" value="GH43_C2"/>
</dbReference>
<dbReference type="InterPro" id="IPR002883">
    <property type="entry name" value="CBM10/Dockerin_dom"/>
</dbReference>
<dbReference type="AlphaFoldDB" id="A0A1Y2CQB1"/>
<dbReference type="SUPFAM" id="SSF75005">
    <property type="entry name" value="Arabinanase/levansucrase/invertase"/>
    <property type="match status" value="1"/>
</dbReference>
<accession>A0A1Y2CQB1</accession>
<keyword evidence="2 6" id="KW-0732">Signal</keyword>
<dbReference type="GO" id="GO:0005975">
    <property type="term" value="P:carbohydrate metabolic process"/>
    <property type="evidence" value="ECO:0007669"/>
    <property type="project" value="InterPro"/>
</dbReference>
<dbReference type="SUPFAM" id="SSF49899">
    <property type="entry name" value="Concanavalin A-like lectins/glucanases"/>
    <property type="match status" value="1"/>
</dbReference>
<organism evidence="8 9">
    <name type="scientific">Neocallimastix californiae</name>
    <dbReference type="NCBI Taxonomy" id="1754190"/>
    <lineage>
        <taxon>Eukaryota</taxon>
        <taxon>Fungi</taxon>
        <taxon>Fungi incertae sedis</taxon>
        <taxon>Chytridiomycota</taxon>
        <taxon>Chytridiomycota incertae sedis</taxon>
        <taxon>Neocallimastigomycetes</taxon>
        <taxon>Neocallimastigales</taxon>
        <taxon>Neocallimastigaceae</taxon>
        <taxon>Neocallimastix</taxon>
    </lineage>
</organism>
<name>A0A1Y2CQB1_9FUNG</name>
<reference evidence="8 9" key="1">
    <citation type="submission" date="2016-08" db="EMBL/GenBank/DDBJ databases">
        <title>A Parts List for Fungal Cellulosomes Revealed by Comparative Genomics.</title>
        <authorList>
            <consortium name="DOE Joint Genome Institute"/>
            <person name="Haitjema C.H."/>
            <person name="Gilmore S.P."/>
            <person name="Henske J.K."/>
            <person name="Solomon K.V."/>
            <person name="De Groot R."/>
            <person name="Kuo A."/>
            <person name="Mondo S.J."/>
            <person name="Salamov A.A."/>
            <person name="Labutti K."/>
            <person name="Zhao Z."/>
            <person name="Chiniquy J."/>
            <person name="Barry K."/>
            <person name="Brewer H.M."/>
            <person name="Purvine S.O."/>
            <person name="Wright A.T."/>
            <person name="Boxma B."/>
            <person name="Van Alen T."/>
            <person name="Hackstein J.H."/>
            <person name="Baker S.E."/>
            <person name="Grigoriev I.V."/>
            <person name="O'Malley M.A."/>
        </authorList>
    </citation>
    <scope>NUCLEOTIDE SEQUENCE [LARGE SCALE GENOMIC DNA]</scope>
    <source>
        <strain evidence="8 9">G1</strain>
    </source>
</reference>
<evidence type="ECO:0000256" key="2">
    <source>
        <dbReference type="ARBA" id="ARBA00022729"/>
    </source>
</evidence>
<dbReference type="OrthoDB" id="2139957at2759"/>
<dbReference type="InterPro" id="IPR008979">
    <property type="entry name" value="Galactose-bd-like_sf"/>
</dbReference>
<dbReference type="InterPro" id="IPR009034">
    <property type="entry name" value="Dockerin_dom_fun_sf"/>
</dbReference>
<dbReference type="InterPro" id="IPR006710">
    <property type="entry name" value="Glyco_hydro_43"/>
</dbReference>
<evidence type="ECO:0000259" key="7">
    <source>
        <dbReference type="PROSITE" id="PS51763"/>
    </source>
</evidence>
<dbReference type="InterPro" id="IPR023296">
    <property type="entry name" value="Glyco_hydro_beta-prop_sf"/>
</dbReference>
<dbReference type="GO" id="GO:0004553">
    <property type="term" value="F:hydrolase activity, hydrolyzing O-glycosyl compounds"/>
    <property type="evidence" value="ECO:0007669"/>
    <property type="project" value="InterPro"/>
</dbReference>
<dbReference type="Gene3D" id="3.90.1220.10">
    <property type="entry name" value="Cellulose docking domain, dockering"/>
    <property type="match status" value="2"/>
</dbReference>
<feature type="chain" id="PRO_5012033657" evidence="6">
    <location>
        <begin position="22"/>
        <end position="789"/>
    </location>
</feature>
<dbReference type="InterPro" id="IPR003305">
    <property type="entry name" value="CenC_carb-bd"/>
</dbReference>
<evidence type="ECO:0000256" key="6">
    <source>
        <dbReference type="SAM" id="SignalP"/>
    </source>
</evidence>
<feature type="domain" description="CBM10" evidence="7">
    <location>
        <begin position="705"/>
        <end position="742"/>
    </location>
</feature>
<dbReference type="PANTHER" id="PTHR42812">
    <property type="entry name" value="BETA-XYLOSIDASE"/>
    <property type="match status" value="1"/>
</dbReference>
<feature type="domain" description="CBM10" evidence="7">
    <location>
        <begin position="750"/>
        <end position="788"/>
    </location>
</feature>
<evidence type="ECO:0000256" key="4">
    <source>
        <dbReference type="ARBA" id="ARBA00022801"/>
    </source>
</evidence>
<dbReference type="SUPFAM" id="SSF64571">
    <property type="entry name" value="Cellulose docking domain, dockering"/>
    <property type="match status" value="2"/>
</dbReference>
<dbReference type="SUPFAM" id="SSF49785">
    <property type="entry name" value="Galactose-binding domain-like"/>
    <property type="match status" value="1"/>
</dbReference>
<dbReference type="Gene3D" id="2.60.120.200">
    <property type="match status" value="1"/>
</dbReference>
<gene>
    <name evidence="8" type="ORF">LY90DRAFT_703071</name>
</gene>
<dbReference type="Pfam" id="PF02013">
    <property type="entry name" value="CBM_10"/>
    <property type="match status" value="2"/>
</dbReference>
<comment type="caution">
    <text evidence="8">The sequence shown here is derived from an EMBL/GenBank/DDBJ whole genome shotgun (WGS) entry which is preliminary data.</text>
</comment>
<evidence type="ECO:0000256" key="5">
    <source>
        <dbReference type="ARBA" id="ARBA00023295"/>
    </source>
</evidence>
<evidence type="ECO:0000313" key="9">
    <source>
        <dbReference type="Proteomes" id="UP000193920"/>
    </source>
</evidence>
<protein>
    <submittedName>
        <fullName evidence="8">Arabinanase/levansucrase/invertase</fullName>
    </submittedName>
</protein>
<dbReference type="Gene3D" id="2.115.10.20">
    <property type="entry name" value="Glycosyl hydrolase domain, family 43"/>
    <property type="match status" value="1"/>
</dbReference>
<dbReference type="Pfam" id="PF02018">
    <property type="entry name" value="CBM_4_9"/>
    <property type="match status" value="1"/>
</dbReference>
<feature type="signal peptide" evidence="6">
    <location>
        <begin position="1"/>
        <end position="21"/>
    </location>
</feature>
<dbReference type="InterPro" id="IPR051795">
    <property type="entry name" value="Glycosyl_Hydrlase_43"/>
</dbReference>